<protein>
    <submittedName>
        <fullName evidence="1">Uncharacterized protein</fullName>
    </submittedName>
</protein>
<accession>A0A392QKP5</accession>
<reference evidence="1 2" key="1">
    <citation type="journal article" date="2018" name="Front. Plant Sci.">
        <title>Red Clover (Trifolium pratense) and Zigzag Clover (T. medium) - A Picture of Genomic Similarities and Differences.</title>
        <authorList>
            <person name="Dluhosova J."/>
            <person name="Istvanek J."/>
            <person name="Nedelnik J."/>
            <person name="Repkova J."/>
        </authorList>
    </citation>
    <scope>NUCLEOTIDE SEQUENCE [LARGE SCALE GENOMIC DNA]</scope>
    <source>
        <strain evidence="2">cv. 10/8</strain>
        <tissue evidence="1">Leaf</tissue>
    </source>
</reference>
<dbReference type="Proteomes" id="UP000265520">
    <property type="component" value="Unassembled WGS sequence"/>
</dbReference>
<evidence type="ECO:0000313" key="2">
    <source>
        <dbReference type="Proteomes" id="UP000265520"/>
    </source>
</evidence>
<keyword evidence="2" id="KW-1185">Reference proteome</keyword>
<comment type="caution">
    <text evidence="1">The sequence shown here is derived from an EMBL/GenBank/DDBJ whole genome shotgun (WGS) entry which is preliminary data.</text>
</comment>
<sequence length="25" mass="2627">MATPAKTQLVLEINLISAQGLKSLS</sequence>
<organism evidence="1 2">
    <name type="scientific">Trifolium medium</name>
    <dbReference type="NCBI Taxonomy" id="97028"/>
    <lineage>
        <taxon>Eukaryota</taxon>
        <taxon>Viridiplantae</taxon>
        <taxon>Streptophyta</taxon>
        <taxon>Embryophyta</taxon>
        <taxon>Tracheophyta</taxon>
        <taxon>Spermatophyta</taxon>
        <taxon>Magnoliopsida</taxon>
        <taxon>eudicotyledons</taxon>
        <taxon>Gunneridae</taxon>
        <taxon>Pentapetalae</taxon>
        <taxon>rosids</taxon>
        <taxon>fabids</taxon>
        <taxon>Fabales</taxon>
        <taxon>Fabaceae</taxon>
        <taxon>Papilionoideae</taxon>
        <taxon>50 kb inversion clade</taxon>
        <taxon>NPAAA clade</taxon>
        <taxon>Hologalegina</taxon>
        <taxon>IRL clade</taxon>
        <taxon>Trifolieae</taxon>
        <taxon>Trifolium</taxon>
    </lineage>
</organism>
<evidence type="ECO:0000313" key="1">
    <source>
        <dbReference type="EMBL" id="MCI24116.1"/>
    </source>
</evidence>
<dbReference type="AlphaFoldDB" id="A0A392QKP5"/>
<feature type="non-terminal residue" evidence="1">
    <location>
        <position position="25"/>
    </location>
</feature>
<proteinExistence type="predicted"/>
<name>A0A392QKP5_9FABA</name>
<dbReference type="EMBL" id="LXQA010139634">
    <property type="protein sequence ID" value="MCI24116.1"/>
    <property type="molecule type" value="Genomic_DNA"/>
</dbReference>